<keyword evidence="6" id="KW-0472">Membrane</keyword>
<sequence length="995" mass="113765">MLRSVCCKSRSWERCHLQLHHHSANQSHRRTTRRILQSTVSCSQRINKQANMASSSKRRVSSPQTENVGFQITSCLTQVHPRSPSHTTQIDIFFFHGLQLEGNSVPHLSTWRSGNASQELWPQTWLRTRYQDARIILLSYDASAIVTNTEGRMSLYAIAETLLQDILTARNGVGRNRPVILIGHSFGGLVIKQLCLYAHRRKGAVDEPSEVIDFLETIRGVFFYSTPHHGFSDEARSMLFNRRCDKTLVTNKALLRFVEVLDADAAILHQGFNNILKTYSWKICGVGEAHPIEGASLPLVPDASSRFGDEYCVLDCDHFSICKPENPKSSSYLQLVKLIDSVYEEWKDRKRRRVKYSLKAVGVDSLLSTIVEKHLREYQFLALWAMGGVGKTTIARLVFEELADGFEYACFVEDFKLIPGNTDELKGRIWDKMLHYGRPVPKPDGGHLRGEEPKDNLKDSIDEIVEGCGGLPLTLEILGTYLQSTRDEKVWDQVPVALRNAESIGDWEERLWAKLRISFDALQEEEKNMFLDVACVFNRDTSRFTYKQVEAAWASYNPSSNLLFQKLLDRSLVKVVEGKWRKVQIFQVHEHFRSIGDKIAKDLRRIYFYQDSEGQNTSHEIVRHDLQKIISYHAVIKKWNESESEEPVHLECSCLHPCSLCNLQEVLSKMTAVRYLDIRTGDALCRICLSKGGLGIPTGTAMVRYHGDARLLRFKPGARGLGKLAVLHLWLGGECFFPLLTPESCEYLPQALKLLSVMYLEKVEQKDVWHHLRIAWERLQRLQEVSLVSLSHEIYSFVKPPYEFASSSLNHERVFGCEFPLGTTEKLLAYYSDDKLPETFTELGTLKRLTISFSFLQKLPDTFGRLRQLVHLVLCDISSIKHLPWTFGELSRLEQLEIQDSEELESLPVTFGNLESLRRLTIVKCPKLLTLPSSFGELMRLENLKILHCPSLLSLIFFYQDELPSLKFVLVSSCIEGLGEEFQHLSSPPLVDIRL</sequence>
<dbReference type="EMBL" id="JBHFFA010000001">
    <property type="protein sequence ID" value="KAL2649761.1"/>
    <property type="molecule type" value="Genomic_DNA"/>
</dbReference>
<dbReference type="PANTHER" id="PTHR48182">
    <property type="entry name" value="PROTEIN SERAC1"/>
    <property type="match status" value="1"/>
</dbReference>
<comment type="caution">
    <text evidence="7">The sequence shown here is derived from an EMBL/GenBank/DDBJ whole genome shotgun (WGS) entry which is preliminary data.</text>
</comment>
<keyword evidence="8" id="KW-1185">Reference proteome</keyword>
<name>A0ABD1ZGL1_9MARC</name>
<organism evidence="7 8">
    <name type="scientific">Riccia fluitans</name>
    <dbReference type="NCBI Taxonomy" id="41844"/>
    <lineage>
        <taxon>Eukaryota</taxon>
        <taxon>Viridiplantae</taxon>
        <taxon>Streptophyta</taxon>
        <taxon>Embryophyta</taxon>
        <taxon>Marchantiophyta</taxon>
        <taxon>Marchantiopsida</taxon>
        <taxon>Marchantiidae</taxon>
        <taxon>Marchantiales</taxon>
        <taxon>Ricciaceae</taxon>
        <taxon>Riccia</taxon>
    </lineage>
</organism>
<dbReference type="InterPro" id="IPR029058">
    <property type="entry name" value="AB_hydrolase_fold"/>
</dbReference>
<accession>A0ABD1ZGL1</accession>
<protein>
    <recommendedName>
        <fullName evidence="9">NB-ARC domain-containing protein</fullName>
    </recommendedName>
</protein>
<evidence type="ECO:0000256" key="2">
    <source>
        <dbReference type="ARBA" id="ARBA00004240"/>
    </source>
</evidence>
<proteinExistence type="predicted"/>
<dbReference type="SUPFAM" id="SSF53474">
    <property type="entry name" value="alpha/beta-Hydrolases"/>
    <property type="match status" value="1"/>
</dbReference>
<dbReference type="PRINTS" id="PR00364">
    <property type="entry name" value="DISEASERSIST"/>
</dbReference>
<dbReference type="AlphaFoldDB" id="A0ABD1ZGL1"/>
<dbReference type="Gene3D" id="3.40.50.1820">
    <property type="entry name" value="alpha/beta hydrolase"/>
    <property type="match status" value="1"/>
</dbReference>
<dbReference type="InterPro" id="IPR027417">
    <property type="entry name" value="P-loop_NTPase"/>
</dbReference>
<dbReference type="Proteomes" id="UP001605036">
    <property type="component" value="Unassembled WGS sequence"/>
</dbReference>
<evidence type="ECO:0008006" key="9">
    <source>
        <dbReference type="Google" id="ProtNLM"/>
    </source>
</evidence>
<evidence type="ECO:0000313" key="8">
    <source>
        <dbReference type="Proteomes" id="UP001605036"/>
    </source>
</evidence>
<dbReference type="PANTHER" id="PTHR48182:SF2">
    <property type="entry name" value="PROTEIN SERAC1"/>
    <property type="match status" value="1"/>
</dbReference>
<evidence type="ECO:0000256" key="3">
    <source>
        <dbReference type="ARBA" id="ARBA00004370"/>
    </source>
</evidence>
<dbReference type="Gene3D" id="3.80.10.10">
    <property type="entry name" value="Ribonuclease Inhibitor"/>
    <property type="match status" value="1"/>
</dbReference>
<dbReference type="GO" id="GO:0005783">
    <property type="term" value="C:endoplasmic reticulum"/>
    <property type="evidence" value="ECO:0007669"/>
    <property type="project" value="UniProtKB-SubCell"/>
</dbReference>
<evidence type="ECO:0000256" key="4">
    <source>
        <dbReference type="ARBA" id="ARBA00022824"/>
    </source>
</evidence>
<evidence type="ECO:0000256" key="6">
    <source>
        <dbReference type="ARBA" id="ARBA00023136"/>
    </source>
</evidence>
<evidence type="ECO:0000256" key="5">
    <source>
        <dbReference type="ARBA" id="ARBA00023128"/>
    </source>
</evidence>
<comment type="subcellular location">
    <subcellularLocation>
        <location evidence="2">Endoplasmic reticulum</location>
    </subcellularLocation>
    <subcellularLocation>
        <location evidence="3">Membrane</location>
    </subcellularLocation>
    <subcellularLocation>
        <location evidence="1">Mitochondrion</location>
    </subcellularLocation>
</comment>
<dbReference type="InterPro" id="IPR042197">
    <property type="entry name" value="Apaf_helical"/>
</dbReference>
<dbReference type="GO" id="GO:0016020">
    <property type="term" value="C:membrane"/>
    <property type="evidence" value="ECO:0007669"/>
    <property type="project" value="UniProtKB-SubCell"/>
</dbReference>
<dbReference type="InterPro" id="IPR052374">
    <property type="entry name" value="SERAC1"/>
</dbReference>
<dbReference type="InterPro" id="IPR032675">
    <property type="entry name" value="LRR_dom_sf"/>
</dbReference>
<keyword evidence="5" id="KW-0496">Mitochondrion</keyword>
<dbReference type="SUPFAM" id="SSF52540">
    <property type="entry name" value="P-loop containing nucleoside triphosphate hydrolases"/>
    <property type="match status" value="1"/>
</dbReference>
<dbReference type="GO" id="GO:0005739">
    <property type="term" value="C:mitochondrion"/>
    <property type="evidence" value="ECO:0007669"/>
    <property type="project" value="UniProtKB-SubCell"/>
</dbReference>
<evidence type="ECO:0000313" key="7">
    <source>
        <dbReference type="EMBL" id="KAL2649761.1"/>
    </source>
</evidence>
<keyword evidence="4" id="KW-0256">Endoplasmic reticulum</keyword>
<reference evidence="7 8" key="1">
    <citation type="submission" date="2024-09" db="EMBL/GenBank/DDBJ databases">
        <title>Chromosome-scale assembly of Riccia fluitans.</title>
        <authorList>
            <person name="Paukszto L."/>
            <person name="Sawicki J."/>
            <person name="Karawczyk K."/>
            <person name="Piernik-Szablinska J."/>
            <person name="Szczecinska M."/>
            <person name="Mazdziarz M."/>
        </authorList>
    </citation>
    <scope>NUCLEOTIDE SEQUENCE [LARGE SCALE GENOMIC DNA]</scope>
    <source>
        <strain evidence="7">Rf_01</strain>
        <tissue evidence="7">Aerial parts of the thallus</tissue>
    </source>
</reference>
<dbReference type="SUPFAM" id="SSF52058">
    <property type="entry name" value="L domain-like"/>
    <property type="match status" value="1"/>
</dbReference>
<dbReference type="Gene3D" id="1.10.8.430">
    <property type="entry name" value="Helical domain of apoptotic protease-activating factors"/>
    <property type="match status" value="1"/>
</dbReference>
<evidence type="ECO:0000256" key="1">
    <source>
        <dbReference type="ARBA" id="ARBA00004173"/>
    </source>
</evidence>
<gene>
    <name evidence="7" type="ORF">R1flu_017889</name>
</gene>
<dbReference type="Gene3D" id="3.40.50.300">
    <property type="entry name" value="P-loop containing nucleotide triphosphate hydrolases"/>
    <property type="match status" value="1"/>
</dbReference>